<evidence type="ECO:0000313" key="4">
    <source>
        <dbReference type="Proteomes" id="UP000483820"/>
    </source>
</evidence>
<dbReference type="Proteomes" id="UP000483820">
    <property type="component" value="Chromosome II"/>
</dbReference>
<dbReference type="KEGG" id="crq:GCK72_007477"/>
<dbReference type="Pfam" id="PF00651">
    <property type="entry name" value="BTB"/>
    <property type="match status" value="1"/>
</dbReference>
<evidence type="ECO:0000313" key="3">
    <source>
        <dbReference type="EMBL" id="KAF1767518.1"/>
    </source>
</evidence>
<organism evidence="3 4">
    <name type="scientific">Caenorhabditis remanei</name>
    <name type="common">Caenorhabditis vulgaris</name>
    <dbReference type="NCBI Taxonomy" id="31234"/>
    <lineage>
        <taxon>Eukaryota</taxon>
        <taxon>Metazoa</taxon>
        <taxon>Ecdysozoa</taxon>
        <taxon>Nematoda</taxon>
        <taxon>Chromadorea</taxon>
        <taxon>Rhabditida</taxon>
        <taxon>Rhabditina</taxon>
        <taxon>Rhabditomorpha</taxon>
        <taxon>Rhabditoidea</taxon>
        <taxon>Rhabditidae</taxon>
        <taxon>Peloderinae</taxon>
        <taxon>Caenorhabditis</taxon>
    </lineage>
</organism>
<feature type="region of interest" description="Disordered" evidence="1">
    <location>
        <begin position="1"/>
        <end position="24"/>
    </location>
</feature>
<name>A0A6A5HI25_CAERE</name>
<protein>
    <recommendedName>
        <fullName evidence="2">BTB domain-containing protein</fullName>
    </recommendedName>
</protein>
<dbReference type="CDD" id="cd18186">
    <property type="entry name" value="BTB_POZ_ZBTB_KLHL-like"/>
    <property type="match status" value="1"/>
</dbReference>
<dbReference type="GeneID" id="78774425"/>
<dbReference type="RefSeq" id="XP_053590430.1">
    <property type="nucleotide sequence ID" value="XM_053726236.1"/>
</dbReference>
<sequence length="339" mass="39357">MSDSEMSDENESDEGAEEKQEFSIRHTFEKPLEMKMDDVISANVENHLGIPWKLVLDKTGEDELTIQLDCLKPDCATGWIINTCVIVSLINATEKKEQEQDTLDFQFTHLDHFLPLYEFKKDIVKENLTDGNIVVEVTVTINEQETFKRLLRSFTSAEAVETSDVTLVAKGVQFHVVKMYLATHCEYFKSMFSGKFSEKKKQEIELKDVDPYHLQCFLELIYGELPISDHNISGLFALVDMFIAESARRRCIKYLEEETQLPLRKRLELSFKYQMEDLKRMFLEDIKTANLLEKCLPDDPGEMPHDLLTALMVKSMELHRTRTAPIFKPKRAPKRKMDD</sequence>
<proteinExistence type="predicted"/>
<dbReference type="SUPFAM" id="SSF54695">
    <property type="entry name" value="POZ domain"/>
    <property type="match status" value="1"/>
</dbReference>
<dbReference type="InterPro" id="IPR008974">
    <property type="entry name" value="TRAF-like"/>
</dbReference>
<dbReference type="InterPro" id="IPR002083">
    <property type="entry name" value="MATH/TRAF_dom"/>
</dbReference>
<dbReference type="PANTHER" id="PTHR22743">
    <property type="entry name" value="MEPRIN/TRAF-LIKE MATH FAMILY-C.ELEGANS"/>
    <property type="match status" value="1"/>
</dbReference>
<dbReference type="InterPro" id="IPR000210">
    <property type="entry name" value="BTB/POZ_dom"/>
</dbReference>
<dbReference type="Pfam" id="PF00917">
    <property type="entry name" value="MATH"/>
    <property type="match status" value="1"/>
</dbReference>
<dbReference type="PROSITE" id="PS50097">
    <property type="entry name" value="BTB"/>
    <property type="match status" value="1"/>
</dbReference>
<dbReference type="InterPro" id="IPR011333">
    <property type="entry name" value="SKP1/BTB/POZ_sf"/>
</dbReference>
<dbReference type="InterPro" id="IPR052664">
    <property type="entry name" value="BTB-MATH_domain_protein"/>
</dbReference>
<evidence type="ECO:0000256" key="1">
    <source>
        <dbReference type="SAM" id="MobiDB-lite"/>
    </source>
</evidence>
<dbReference type="SMART" id="SM00225">
    <property type="entry name" value="BTB"/>
    <property type="match status" value="1"/>
</dbReference>
<dbReference type="Gene3D" id="2.60.210.10">
    <property type="entry name" value="Apoptosis, Tumor Necrosis Factor Receptor Associated Protein 2, Chain A"/>
    <property type="match status" value="1"/>
</dbReference>
<dbReference type="AlphaFoldDB" id="A0A6A5HI25"/>
<feature type="domain" description="BTB" evidence="2">
    <location>
        <begin position="163"/>
        <end position="222"/>
    </location>
</feature>
<dbReference type="EMBL" id="WUAV01000002">
    <property type="protein sequence ID" value="KAF1767518.1"/>
    <property type="molecule type" value="Genomic_DNA"/>
</dbReference>
<accession>A0A6A5HI25</accession>
<dbReference type="CDD" id="cd00121">
    <property type="entry name" value="MATH"/>
    <property type="match status" value="1"/>
</dbReference>
<feature type="compositionally biased region" description="Acidic residues" evidence="1">
    <location>
        <begin position="1"/>
        <end position="16"/>
    </location>
</feature>
<gene>
    <name evidence="3" type="ORF">GCK72_007477</name>
</gene>
<dbReference type="CTD" id="78774425"/>
<reference evidence="3 4" key="1">
    <citation type="submission" date="2019-12" db="EMBL/GenBank/DDBJ databases">
        <title>Chromosome-level assembly of the Caenorhabditis remanei genome.</title>
        <authorList>
            <person name="Teterina A.A."/>
            <person name="Willis J.H."/>
            <person name="Phillips P.C."/>
        </authorList>
    </citation>
    <scope>NUCLEOTIDE SEQUENCE [LARGE SCALE GENOMIC DNA]</scope>
    <source>
        <strain evidence="3 4">PX506</strain>
        <tissue evidence="3">Whole organism</tissue>
    </source>
</reference>
<dbReference type="PANTHER" id="PTHR22743:SF165">
    <property type="entry name" value="BTB AND MATH DOMAIN CONTAINING-RELATED"/>
    <property type="match status" value="1"/>
</dbReference>
<evidence type="ECO:0000259" key="2">
    <source>
        <dbReference type="PROSITE" id="PS50097"/>
    </source>
</evidence>
<comment type="caution">
    <text evidence="3">The sequence shown here is derived from an EMBL/GenBank/DDBJ whole genome shotgun (WGS) entry which is preliminary data.</text>
</comment>
<dbReference type="Gene3D" id="3.30.710.10">
    <property type="entry name" value="Potassium Channel Kv1.1, Chain A"/>
    <property type="match status" value="1"/>
</dbReference>